<comment type="caution">
    <text evidence="2">The sequence shown here is derived from an EMBL/GenBank/DDBJ whole genome shotgun (WGS) entry which is preliminary data.</text>
</comment>
<organism evidence="2 3">
    <name type="scientific">Colletotrichum chrysophilum</name>
    <dbReference type="NCBI Taxonomy" id="1836956"/>
    <lineage>
        <taxon>Eukaryota</taxon>
        <taxon>Fungi</taxon>
        <taxon>Dikarya</taxon>
        <taxon>Ascomycota</taxon>
        <taxon>Pezizomycotina</taxon>
        <taxon>Sordariomycetes</taxon>
        <taxon>Hypocreomycetidae</taxon>
        <taxon>Glomerellales</taxon>
        <taxon>Glomerellaceae</taxon>
        <taxon>Colletotrichum</taxon>
        <taxon>Colletotrichum gloeosporioides species complex</taxon>
    </lineage>
</organism>
<evidence type="ECO:0000256" key="1">
    <source>
        <dbReference type="SAM" id="MobiDB-lite"/>
    </source>
</evidence>
<sequence>MPNGPKPRRSASVVYLLAAGLLRTTDNSTSGSRPAPRPNSKAADSKGSLDRVPARRSWYSCLHSSALNLAACIGAPAHPDSFPQTPPSVNPADITPPCILRAEARTPAPTRRRAWSLEPVKAGGLNRDSKIVLYGSSASLPFPSLTVVPMPTALSSIPLLVSATRLS</sequence>
<accession>A0AAD9AIC4</accession>
<gene>
    <name evidence="2" type="ORF">CCHR01_09289</name>
</gene>
<dbReference type="EMBL" id="JAQOWY010000181">
    <property type="protein sequence ID" value="KAK1848109.1"/>
    <property type="molecule type" value="Genomic_DNA"/>
</dbReference>
<dbReference type="AlphaFoldDB" id="A0AAD9AIC4"/>
<evidence type="ECO:0000313" key="2">
    <source>
        <dbReference type="EMBL" id="KAK1848109.1"/>
    </source>
</evidence>
<protein>
    <submittedName>
        <fullName evidence="2">Uncharacterized protein</fullName>
    </submittedName>
</protein>
<feature type="region of interest" description="Disordered" evidence="1">
    <location>
        <begin position="24"/>
        <end position="49"/>
    </location>
</feature>
<keyword evidence="3" id="KW-1185">Reference proteome</keyword>
<evidence type="ECO:0000313" key="3">
    <source>
        <dbReference type="Proteomes" id="UP001243330"/>
    </source>
</evidence>
<reference evidence="2" key="1">
    <citation type="submission" date="2023-01" db="EMBL/GenBank/DDBJ databases">
        <title>Colletotrichum chrysophilum M932 genome sequence.</title>
        <authorList>
            <person name="Baroncelli R."/>
        </authorList>
    </citation>
    <scope>NUCLEOTIDE SEQUENCE</scope>
    <source>
        <strain evidence="2">M932</strain>
    </source>
</reference>
<name>A0AAD9AIC4_9PEZI</name>
<proteinExistence type="predicted"/>
<dbReference type="Proteomes" id="UP001243330">
    <property type="component" value="Unassembled WGS sequence"/>
</dbReference>